<sequence length="184" mass="19786">MRVIKATANPSKDLPAATPRTSKIIRALLSLPLHVIRHENEPASMNHRQPCLVVPVGRVLPAPVVLRRASAEALDKQVVFRPDAEEPVDQRAASLSTQLIVIGHVLLAKRDVQLPLAPLQVEAAAHLEGREALPGEIAGDVRNQLQRLLLAPEALDPADLAGSADDLRVFGALFLAGFPAFQVD</sequence>
<dbReference type="RefSeq" id="XP_026599564.1">
    <property type="nucleotide sequence ID" value="XM_026751832.1"/>
</dbReference>
<dbReference type="AlphaFoldDB" id="A0A3D8QRH6"/>
<reference evidence="1 2" key="1">
    <citation type="journal article" date="2018" name="IMA Fungus">
        <title>IMA Genome-F 9: Draft genome sequence of Annulohypoxylon stygium, Aspergillus mulundensis, Berkeleyomyces basicola (syn. Thielaviopsis basicola), Ceratocystis smalleyi, two Cercospora beticola strains, Coleophoma cylindrospora, Fusarium fracticaudum, Phialophora cf. hyalina, and Morchella septimelata.</title>
        <authorList>
            <person name="Wingfield B.D."/>
            <person name="Bills G.F."/>
            <person name="Dong Y."/>
            <person name="Huang W."/>
            <person name="Nel W.J."/>
            <person name="Swalarsk-Parry B.S."/>
            <person name="Vaghefi N."/>
            <person name="Wilken P.M."/>
            <person name="An Z."/>
            <person name="de Beer Z.W."/>
            <person name="De Vos L."/>
            <person name="Chen L."/>
            <person name="Duong T.A."/>
            <person name="Gao Y."/>
            <person name="Hammerbacher A."/>
            <person name="Kikkert J.R."/>
            <person name="Li Y."/>
            <person name="Li H."/>
            <person name="Li K."/>
            <person name="Li Q."/>
            <person name="Liu X."/>
            <person name="Ma X."/>
            <person name="Naidoo K."/>
            <person name="Pethybridge S.J."/>
            <person name="Sun J."/>
            <person name="Steenkamp E.T."/>
            <person name="van der Nest M.A."/>
            <person name="van Wyk S."/>
            <person name="Wingfield M.J."/>
            <person name="Xiong C."/>
            <person name="Yue Q."/>
            <person name="Zhang X."/>
        </authorList>
    </citation>
    <scope>NUCLEOTIDE SEQUENCE [LARGE SCALE GENOMIC DNA]</scope>
    <source>
        <strain evidence="1 2">DSM 5745</strain>
    </source>
</reference>
<protein>
    <submittedName>
        <fullName evidence="1">Uncharacterized protein</fullName>
    </submittedName>
</protein>
<gene>
    <name evidence="1" type="ORF">DSM5745_09816</name>
</gene>
<dbReference type="Proteomes" id="UP000256690">
    <property type="component" value="Unassembled WGS sequence"/>
</dbReference>
<name>A0A3D8QRH6_9EURO</name>
<proteinExistence type="predicted"/>
<keyword evidence="2" id="KW-1185">Reference proteome</keyword>
<evidence type="ECO:0000313" key="2">
    <source>
        <dbReference type="Proteomes" id="UP000256690"/>
    </source>
</evidence>
<accession>A0A3D8QRH6</accession>
<organism evidence="1 2">
    <name type="scientific">Aspergillus mulundensis</name>
    <dbReference type="NCBI Taxonomy" id="1810919"/>
    <lineage>
        <taxon>Eukaryota</taxon>
        <taxon>Fungi</taxon>
        <taxon>Dikarya</taxon>
        <taxon>Ascomycota</taxon>
        <taxon>Pezizomycotina</taxon>
        <taxon>Eurotiomycetes</taxon>
        <taxon>Eurotiomycetidae</taxon>
        <taxon>Eurotiales</taxon>
        <taxon>Aspergillaceae</taxon>
        <taxon>Aspergillus</taxon>
        <taxon>Aspergillus subgen. Nidulantes</taxon>
    </lineage>
</organism>
<comment type="caution">
    <text evidence="1">The sequence shown here is derived from an EMBL/GenBank/DDBJ whole genome shotgun (WGS) entry which is preliminary data.</text>
</comment>
<dbReference type="EMBL" id="PVWQ01000014">
    <property type="protein sequence ID" value="RDW64405.1"/>
    <property type="molecule type" value="Genomic_DNA"/>
</dbReference>
<dbReference type="GeneID" id="38120186"/>
<evidence type="ECO:0000313" key="1">
    <source>
        <dbReference type="EMBL" id="RDW64405.1"/>
    </source>
</evidence>